<dbReference type="Proteomes" id="UP000034172">
    <property type="component" value="Unassembled WGS sequence"/>
</dbReference>
<dbReference type="GO" id="GO:0005829">
    <property type="term" value="C:cytosol"/>
    <property type="evidence" value="ECO:0007669"/>
    <property type="project" value="TreeGrafter"/>
</dbReference>
<evidence type="ECO:0000256" key="6">
    <source>
        <dbReference type="ARBA" id="ARBA00023146"/>
    </source>
</evidence>
<keyword evidence="3 8" id="KW-0547">Nucleotide-binding</keyword>
<organism evidence="10 11">
    <name type="scientific">Candidatus Collierbacteria bacterium GW2011_GWC2_44_18</name>
    <dbReference type="NCBI Taxonomy" id="1618392"/>
    <lineage>
        <taxon>Bacteria</taxon>
        <taxon>Candidatus Collieribacteriota</taxon>
    </lineage>
</organism>
<dbReference type="GO" id="GO:0005524">
    <property type="term" value="F:ATP binding"/>
    <property type="evidence" value="ECO:0007669"/>
    <property type="project" value="UniProtKB-UniRule"/>
</dbReference>
<comment type="similarity">
    <text evidence="1 8 9">Belongs to the class-I aminoacyl-tRNA synthetase family.</text>
</comment>
<feature type="binding site" evidence="8">
    <location>
        <begin position="196"/>
        <end position="200"/>
    </location>
    <ligand>
        <name>ATP</name>
        <dbReference type="ChEBI" id="CHEBI:30616"/>
    </ligand>
</feature>
<evidence type="ECO:0000256" key="3">
    <source>
        <dbReference type="ARBA" id="ARBA00022741"/>
    </source>
</evidence>
<evidence type="ECO:0000256" key="9">
    <source>
        <dbReference type="RuleBase" id="RU363036"/>
    </source>
</evidence>
<proteinExistence type="inferred from homology"/>
<dbReference type="GO" id="GO:0006436">
    <property type="term" value="P:tryptophanyl-tRNA aminoacylation"/>
    <property type="evidence" value="ECO:0007669"/>
    <property type="project" value="UniProtKB-UniRule"/>
</dbReference>
<dbReference type="FunFam" id="1.10.240.10:FF:000005">
    <property type="entry name" value="Tryptophan--tRNA ligase"/>
    <property type="match status" value="1"/>
</dbReference>
<evidence type="ECO:0000256" key="7">
    <source>
        <dbReference type="ARBA" id="ARBA00049929"/>
    </source>
</evidence>
<dbReference type="InterPro" id="IPR002305">
    <property type="entry name" value="aa-tRNA-synth_Ic"/>
</dbReference>
<sequence length="335" mass="37641">MKKRILSGITPSGSALHIGNYFGAVKPQIELQNDNETYYFVADLHALTTVQDKAGLEKNITNVILDYLALGLDPQKCVFFRQSDVPAHSQMMVVLGNYVTLGHMQRMHAYKDKLQKGVTVDAVNMGLFNYPILMAADILLYKPEFIPVGEDQRQHVEITRDMAESFNKKYGNVLVLPEPMISKEVGRIVGTDGSRKMSKSLGNVISIFEDEEVIHKQIMGCYTDPNRKKATDPGRVEGNPVFVFHDLINDDKNEVADLKQRYGKGQVGDVEVKERLFEAHKRLFSKARQTRKALERDQEALRAILRDGANKASRVANATLEEVYSSIGIINSLNK</sequence>
<comment type="function">
    <text evidence="8">Catalyzes the attachment of tryptophan to tRNA(Trp).</text>
</comment>
<dbReference type="InterPro" id="IPR014729">
    <property type="entry name" value="Rossmann-like_a/b/a_fold"/>
</dbReference>
<evidence type="ECO:0000256" key="4">
    <source>
        <dbReference type="ARBA" id="ARBA00022840"/>
    </source>
</evidence>
<name>A0A0G1HPP7_9BACT</name>
<evidence type="ECO:0000256" key="5">
    <source>
        <dbReference type="ARBA" id="ARBA00022917"/>
    </source>
</evidence>
<dbReference type="AlphaFoldDB" id="A0A0G1HPP7"/>
<dbReference type="InterPro" id="IPR002306">
    <property type="entry name" value="Trp-tRNA-ligase"/>
</dbReference>
<comment type="subcellular location">
    <subcellularLocation>
        <location evidence="8">Cytoplasm</location>
    </subcellularLocation>
</comment>
<evidence type="ECO:0000313" key="10">
    <source>
        <dbReference type="EMBL" id="KKT48915.1"/>
    </source>
</evidence>
<dbReference type="PATRIC" id="fig|1618392.3.peg.639"/>
<dbReference type="HAMAP" id="MF_00140_B">
    <property type="entry name" value="Trp_tRNA_synth_B"/>
    <property type="match status" value="1"/>
</dbReference>
<dbReference type="PANTHER" id="PTHR43766">
    <property type="entry name" value="TRYPTOPHAN--TRNA LIGASE, MITOCHONDRIAL"/>
    <property type="match status" value="1"/>
</dbReference>
<evidence type="ECO:0000256" key="2">
    <source>
        <dbReference type="ARBA" id="ARBA00022598"/>
    </source>
</evidence>
<feature type="binding site" evidence="8">
    <location>
        <begin position="19"/>
        <end position="20"/>
    </location>
    <ligand>
        <name>ATP</name>
        <dbReference type="ChEBI" id="CHEBI:30616"/>
    </ligand>
</feature>
<feature type="binding site" evidence="8">
    <location>
        <position position="137"/>
    </location>
    <ligand>
        <name>L-tryptophan</name>
        <dbReference type="ChEBI" id="CHEBI:57912"/>
    </ligand>
</feature>
<dbReference type="STRING" id="1618392.UW41_C0015G0002"/>
<dbReference type="PRINTS" id="PR01039">
    <property type="entry name" value="TRNASYNTHTRP"/>
</dbReference>
<keyword evidence="5 8" id="KW-0648">Protein biosynthesis</keyword>
<dbReference type="GO" id="GO:0004830">
    <property type="term" value="F:tryptophan-tRNA ligase activity"/>
    <property type="evidence" value="ECO:0007669"/>
    <property type="project" value="UniProtKB-UniRule"/>
</dbReference>
<dbReference type="PANTHER" id="PTHR43766:SF1">
    <property type="entry name" value="TRYPTOPHAN--TRNA LIGASE, MITOCHONDRIAL"/>
    <property type="match status" value="1"/>
</dbReference>
<reference evidence="10 11" key="1">
    <citation type="journal article" date="2015" name="Nature">
        <title>rRNA introns, odd ribosomes, and small enigmatic genomes across a large radiation of phyla.</title>
        <authorList>
            <person name="Brown C.T."/>
            <person name="Hug L.A."/>
            <person name="Thomas B.C."/>
            <person name="Sharon I."/>
            <person name="Castelle C.J."/>
            <person name="Singh A."/>
            <person name="Wilkins M.J."/>
            <person name="Williams K.H."/>
            <person name="Banfield J.F."/>
        </authorList>
    </citation>
    <scope>NUCLEOTIDE SEQUENCE [LARGE SCALE GENOMIC DNA]</scope>
</reference>
<dbReference type="EMBL" id="LCIE01000015">
    <property type="protein sequence ID" value="KKT48915.1"/>
    <property type="molecule type" value="Genomic_DNA"/>
</dbReference>
<comment type="catalytic activity">
    <reaction evidence="7 8">
        <text>tRNA(Trp) + L-tryptophan + ATP = L-tryptophyl-tRNA(Trp) + AMP + diphosphate + H(+)</text>
        <dbReference type="Rhea" id="RHEA:24080"/>
        <dbReference type="Rhea" id="RHEA-COMP:9671"/>
        <dbReference type="Rhea" id="RHEA-COMP:9705"/>
        <dbReference type="ChEBI" id="CHEBI:15378"/>
        <dbReference type="ChEBI" id="CHEBI:30616"/>
        <dbReference type="ChEBI" id="CHEBI:33019"/>
        <dbReference type="ChEBI" id="CHEBI:57912"/>
        <dbReference type="ChEBI" id="CHEBI:78442"/>
        <dbReference type="ChEBI" id="CHEBI:78535"/>
        <dbReference type="ChEBI" id="CHEBI:456215"/>
        <dbReference type="EC" id="6.1.1.2"/>
    </reaction>
</comment>
<keyword evidence="8" id="KW-0963">Cytoplasm</keyword>
<keyword evidence="6 8" id="KW-0030">Aminoacyl-tRNA synthetase</keyword>
<comment type="subunit">
    <text evidence="8">Homodimer.</text>
</comment>
<feature type="binding site" evidence="8">
    <location>
        <position position="188"/>
    </location>
    <ligand>
        <name>ATP</name>
        <dbReference type="ChEBI" id="CHEBI:30616"/>
    </ligand>
</feature>
<dbReference type="NCBIfam" id="TIGR00233">
    <property type="entry name" value="trpS"/>
    <property type="match status" value="1"/>
</dbReference>
<dbReference type="InterPro" id="IPR050203">
    <property type="entry name" value="Trp-tRNA_synthetase"/>
</dbReference>
<dbReference type="EC" id="6.1.1.2" evidence="8"/>
<evidence type="ECO:0000256" key="1">
    <source>
        <dbReference type="ARBA" id="ARBA00005594"/>
    </source>
</evidence>
<dbReference type="Gene3D" id="3.40.50.620">
    <property type="entry name" value="HUPs"/>
    <property type="match status" value="1"/>
</dbReference>
<gene>
    <name evidence="8" type="primary">trpS</name>
    <name evidence="10" type="ORF">UW41_C0015G0002</name>
</gene>
<dbReference type="InterPro" id="IPR024109">
    <property type="entry name" value="Trp-tRNA-ligase_bac-type"/>
</dbReference>
<protein>
    <recommendedName>
        <fullName evidence="8">Tryptophan--tRNA ligase</fullName>
        <ecNumber evidence="8">6.1.1.2</ecNumber>
    </recommendedName>
    <alternativeName>
        <fullName evidence="8">Tryptophanyl-tRNA synthetase</fullName>
        <shortName evidence="8">TrpRS</shortName>
    </alternativeName>
</protein>
<keyword evidence="2 8" id="KW-0436">Ligase</keyword>
<feature type="binding site" evidence="8">
    <location>
        <begin position="10"/>
        <end position="12"/>
    </location>
    <ligand>
        <name>ATP</name>
        <dbReference type="ChEBI" id="CHEBI:30616"/>
    </ligand>
</feature>
<feature type="short sequence motif" description="'KMSKS' region" evidence="8">
    <location>
        <begin position="196"/>
        <end position="200"/>
    </location>
</feature>
<keyword evidence="4 8" id="KW-0067">ATP-binding</keyword>
<dbReference type="CDD" id="cd00806">
    <property type="entry name" value="TrpRS_core"/>
    <property type="match status" value="1"/>
</dbReference>
<feature type="binding site" evidence="8">
    <location>
        <begin position="149"/>
        <end position="151"/>
    </location>
    <ligand>
        <name>ATP</name>
        <dbReference type="ChEBI" id="CHEBI:30616"/>
    </ligand>
</feature>
<comment type="caution">
    <text evidence="8">Lacks conserved residue(s) required for the propagation of feature annotation.</text>
</comment>
<accession>A0A0G1HPP7</accession>
<dbReference type="Pfam" id="PF00579">
    <property type="entry name" value="tRNA-synt_1b"/>
    <property type="match status" value="1"/>
</dbReference>
<comment type="caution">
    <text evidence="10">The sequence shown here is derived from an EMBL/GenBank/DDBJ whole genome shotgun (WGS) entry which is preliminary data.</text>
</comment>
<evidence type="ECO:0000313" key="11">
    <source>
        <dbReference type="Proteomes" id="UP000034172"/>
    </source>
</evidence>
<evidence type="ECO:0000256" key="8">
    <source>
        <dbReference type="HAMAP-Rule" id="MF_00140"/>
    </source>
</evidence>
<dbReference type="Gene3D" id="1.10.240.10">
    <property type="entry name" value="Tyrosyl-Transfer RNA Synthetase"/>
    <property type="match status" value="1"/>
</dbReference>
<dbReference type="SUPFAM" id="SSF52374">
    <property type="entry name" value="Nucleotidylyl transferase"/>
    <property type="match status" value="1"/>
</dbReference>